<dbReference type="AlphaFoldDB" id="A0A9J6BVT3"/>
<dbReference type="InterPro" id="IPR026193">
    <property type="entry name" value="NDUFV3"/>
</dbReference>
<dbReference type="Pfam" id="PF15880">
    <property type="entry name" value="NDUFV3"/>
    <property type="match status" value="1"/>
</dbReference>
<organism evidence="1 2">
    <name type="scientific">Polypedilum vanderplanki</name>
    <name type="common">Sleeping chironomid midge</name>
    <dbReference type="NCBI Taxonomy" id="319348"/>
    <lineage>
        <taxon>Eukaryota</taxon>
        <taxon>Metazoa</taxon>
        <taxon>Ecdysozoa</taxon>
        <taxon>Arthropoda</taxon>
        <taxon>Hexapoda</taxon>
        <taxon>Insecta</taxon>
        <taxon>Pterygota</taxon>
        <taxon>Neoptera</taxon>
        <taxon>Endopterygota</taxon>
        <taxon>Diptera</taxon>
        <taxon>Nematocera</taxon>
        <taxon>Chironomoidea</taxon>
        <taxon>Chironomidae</taxon>
        <taxon>Chironominae</taxon>
        <taxon>Polypedilum</taxon>
        <taxon>Polypedilum</taxon>
    </lineage>
</organism>
<dbReference type="Proteomes" id="UP001107558">
    <property type="component" value="Chromosome 3"/>
</dbReference>
<reference evidence="1" key="1">
    <citation type="submission" date="2021-03" db="EMBL/GenBank/DDBJ databases">
        <title>Chromosome level genome of the anhydrobiotic midge Polypedilum vanderplanki.</title>
        <authorList>
            <person name="Yoshida Y."/>
            <person name="Kikawada T."/>
            <person name="Gusev O."/>
        </authorList>
    </citation>
    <scope>NUCLEOTIDE SEQUENCE</scope>
    <source>
        <strain evidence="1">NIAS01</strain>
        <tissue evidence="1">Whole body or cell culture</tissue>
    </source>
</reference>
<protein>
    <recommendedName>
        <fullName evidence="3">NADH dehydrogenase [ubiquinone] flavoprotein 3, mitochondrial</fullName>
    </recommendedName>
</protein>
<dbReference type="GO" id="GO:0005739">
    <property type="term" value="C:mitochondrion"/>
    <property type="evidence" value="ECO:0007669"/>
    <property type="project" value="InterPro"/>
</dbReference>
<dbReference type="EMBL" id="JADBJN010000003">
    <property type="protein sequence ID" value="KAG5673643.1"/>
    <property type="molecule type" value="Genomic_DNA"/>
</dbReference>
<comment type="caution">
    <text evidence="1">The sequence shown here is derived from an EMBL/GenBank/DDBJ whole genome shotgun (WGS) entry which is preliminary data.</text>
</comment>
<accession>A0A9J6BVT3</accession>
<sequence length="102" mass="12292">MFRRLLSNLPTKSLKMPLENYLEPETWNLNFEKPSQVRSRAFMKIDTNSNDKKIGKDDKLHVYKNPEYFSYHQYSYYNIEEDLCCKRCRSQPSPKNFISQSQ</sequence>
<keyword evidence="2" id="KW-1185">Reference proteome</keyword>
<name>A0A9J6BVT3_POLVA</name>
<evidence type="ECO:0000313" key="2">
    <source>
        <dbReference type="Proteomes" id="UP001107558"/>
    </source>
</evidence>
<dbReference type="GO" id="GO:0045271">
    <property type="term" value="C:respiratory chain complex I"/>
    <property type="evidence" value="ECO:0007669"/>
    <property type="project" value="InterPro"/>
</dbReference>
<evidence type="ECO:0008006" key="3">
    <source>
        <dbReference type="Google" id="ProtNLM"/>
    </source>
</evidence>
<proteinExistence type="predicted"/>
<dbReference type="OrthoDB" id="6161911at2759"/>
<evidence type="ECO:0000313" key="1">
    <source>
        <dbReference type="EMBL" id="KAG5673643.1"/>
    </source>
</evidence>
<gene>
    <name evidence="1" type="ORF">PVAND_003672</name>
</gene>